<gene>
    <name evidence="4" type="primary">LOC130459957</name>
</gene>
<proteinExistence type="predicted"/>
<feature type="region of interest" description="Disordered" evidence="1">
    <location>
        <begin position="30"/>
        <end position="201"/>
    </location>
</feature>
<name>A0ABM3QJN6_SPIOL</name>
<dbReference type="GeneID" id="130459957"/>
<feature type="compositionally biased region" description="Basic residues" evidence="1">
    <location>
        <begin position="149"/>
        <end position="159"/>
    </location>
</feature>
<organism evidence="3 4">
    <name type="scientific">Spinacia oleracea</name>
    <name type="common">Spinach</name>
    <dbReference type="NCBI Taxonomy" id="3562"/>
    <lineage>
        <taxon>Eukaryota</taxon>
        <taxon>Viridiplantae</taxon>
        <taxon>Streptophyta</taxon>
        <taxon>Embryophyta</taxon>
        <taxon>Tracheophyta</taxon>
        <taxon>Spermatophyta</taxon>
        <taxon>Magnoliopsida</taxon>
        <taxon>eudicotyledons</taxon>
        <taxon>Gunneridae</taxon>
        <taxon>Pentapetalae</taxon>
        <taxon>Caryophyllales</taxon>
        <taxon>Chenopodiaceae</taxon>
        <taxon>Chenopodioideae</taxon>
        <taxon>Anserineae</taxon>
        <taxon>Spinacia</taxon>
    </lineage>
</organism>
<feature type="signal peptide" evidence="2">
    <location>
        <begin position="1"/>
        <end position="28"/>
    </location>
</feature>
<feature type="compositionally biased region" description="Basic and acidic residues" evidence="1">
    <location>
        <begin position="50"/>
        <end position="70"/>
    </location>
</feature>
<keyword evidence="2" id="KW-0732">Signal</keyword>
<keyword evidence="3" id="KW-1185">Reference proteome</keyword>
<sequence>MLLVLLQFLLIIHLWILKFLLKLKGVDSNLNDQPKFDPKPKETSVNCPRLKFDPRAQEQSDSVSRKEDNLKAQQNIANGVSEIRVGLKTDVTSKSHGDVDDNADPNPEHKNSDNETDQEDDQKSYQDNNEEERPPNFLKDLPKIIRSNKVTRAKSPKCKKKEESKKRPRSRTTSVKDEVIVDSPSKGSKQLRSSPRFASDPNSALVIQPEYVVDLVSKKIYKF</sequence>
<evidence type="ECO:0000313" key="3">
    <source>
        <dbReference type="Proteomes" id="UP000813463"/>
    </source>
</evidence>
<dbReference type="Proteomes" id="UP000813463">
    <property type="component" value="Chromosome 4"/>
</dbReference>
<evidence type="ECO:0000313" key="4">
    <source>
        <dbReference type="RefSeq" id="XP_056683575.1"/>
    </source>
</evidence>
<evidence type="ECO:0008006" key="5">
    <source>
        <dbReference type="Google" id="ProtNLM"/>
    </source>
</evidence>
<protein>
    <recommendedName>
        <fullName evidence="5">Shugoshin C-terminal domain-containing protein</fullName>
    </recommendedName>
</protein>
<feature type="compositionally biased region" description="Basic and acidic residues" evidence="1">
    <location>
        <begin position="85"/>
        <end position="99"/>
    </location>
</feature>
<dbReference type="RefSeq" id="XP_056683575.1">
    <property type="nucleotide sequence ID" value="XM_056827597.1"/>
</dbReference>
<reference evidence="4" key="2">
    <citation type="submission" date="2025-08" db="UniProtKB">
        <authorList>
            <consortium name="RefSeq"/>
        </authorList>
    </citation>
    <scope>IDENTIFICATION</scope>
    <source>
        <tissue evidence="4">Leaf</tissue>
    </source>
</reference>
<feature type="chain" id="PRO_5045311309" description="Shugoshin C-terminal domain-containing protein" evidence="2">
    <location>
        <begin position="29"/>
        <end position="223"/>
    </location>
</feature>
<reference evidence="3" key="1">
    <citation type="journal article" date="2021" name="Nat. Commun.">
        <title>Genomic analyses provide insights into spinach domestication and the genetic basis of agronomic traits.</title>
        <authorList>
            <person name="Cai X."/>
            <person name="Sun X."/>
            <person name="Xu C."/>
            <person name="Sun H."/>
            <person name="Wang X."/>
            <person name="Ge C."/>
            <person name="Zhang Z."/>
            <person name="Wang Q."/>
            <person name="Fei Z."/>
            <person name="Jiao C."/>
            <person name="Wang Q."/>
        </authorList>
    </citation>
    <scope>NUCLEOTIDE SEQUENCE [LARGE SCALE GENOMIC DNA]</scope>
    <source>
        <strain evidence="3">cv. Varoflay</strain>
    </source>
</reference>
<evidence type="ECO:0000256" key="1">
    <source>
        <dbReference type="SAM" id="MobiDB-lite"/>
    </source>
</evidence>
<evidence type="ECO:0000256" key="2">
    <source>
        <dbReference type="SAM" id="SignalP"/>
    </source>
</evidence>
<accession>A0ABM3QJN6</accession>